<dbReference type="PROSITE" id="PS51257">
    <property type="entry name" value="PROKAR_LIPOPROTEIN"/>
    <property type="match status" value="1"/>
</dbReference>
<sequence>MRRRTSTLRPLLCAGLLSLTLLLAGCAEADPQPKFEKPAASPSVAGEETAEEFIERWNDEYNRLIAGEPNSWREMTASCDPCIQAADTVESYYEAGGGAKTEGRRIIAVKVGEPVQGQYLANVRIKSAPTTYREAADAPEKQLSGGTWTYDVTLTRDGREWNFITFVKRAQ</sequence>
<dbReference type="EMBL" id="SZPY01000001">
    <property type="protein sequence ID" value="TKI64404.1"/>
    <property type="molecule type" value="Genomic_DNA"/>
</dbReference>
<evidence type="ECO:0008006" key="4">
    <source>
        <dbReference type="Google" id="ProtNLM"/>
    </source>
</evidence>
<proteinExistence type="predicted"/>
<name>A0A4U2YTN1_9ACTN</name>
<keyword evidence="1" id="KW-0732">Signal</keyword>
<dbReference type="RefSeq" id="WP_137064865.1">
    <property type="nucleotide sequence ID" value="NZ_CP040748.1"/>
</dbReference>
<comment type="caution">
    <text evidence="2">The sequence shown here is derived from an EMBL/GenBank/DDBJ whole genome shotgun (WGS) entry which is preliminary data.</text>
</comment>
<dbReference type="Proteomes" id="UP000307808">
    <property type="component" value="Unassembled WGS sequence"/>
</dbReference>
<evidence type="ECO:0000256" key="1">
    <source>
        <dbReference type="SAM" id="SignalP"/>
    </source>
</evidence>
<gene>
    <name evidence="2" type="ORF">FC770_04520</name>
</gene>
<reference evidence="2 3" key="1">
    <citation type="submission" date="2019-04" db="EMBL/GenBank/DDBJ databases">
        <authorList>
            <person name="Dong K."/>
        </authorList>
    </citation>
    <scope>NUCLEOTIDE SEQUENCE [LARGE SCALE GENOMIC DNA]</scope>
    <source>
        <strain evidence="3">dk3543</strain>
    </source>
</reference>
<protein>
    <recommendedName>
        <fullName evidence="4">Lipoprotein</fullName>
    </recommendedName>
</protein>
<evidence type="ECO:0000313" key="3">
    <source>
        <dbReference type="Proteomes" id="UP000307808"/>
    </source>
</evidence>
<dbReference type="AlphaFoldDB" id="A0A4U2YTN1"/>
<keyword evidence="3" id="KW-1185">Reference proteome</keyword>
<feature type="chain" id="PRO_5020209491" description="Lipoprotein" evidence="1">
    <location>
        <begin position="30"/>
        <end position="171"/>
    </location>
</feature>
<evidence type="ECO:0000313" key="2">
    <source>
        <dbReference type="EMBL" id="TKI64404.1"/>
    </source>
</evidence>
<feature type="signal peptide" evidence="1">
    <location>
        <begin position="1"/>
        <end position="29"/>
    </location>
</feature>
<dbReference type="OrthoDB" id="3788680at2"/>
<accession>A0A4U2YTN1</accession>
<organism evidence="2 3">
    <name type="scientific">Nocardioides jishulii</name>
    <dbReference type="NCBI Taxonomy" id="2575440"/>
    <lineage>
        <taxon>Bacteria</taxon>
        <taxon>Bacillati</taxon>
        <taxon>Actinomycetota</taxon>
        <taxon>Actinomycetes</taxon>
        <taxon>Propionibacteriales</taxon>
        <taxon>Nocardioidaceae</taxon>
        <taxon>Nocardioides</taxon>
    </lineage>
</organism>